<feature type="domain" description="Glycosyl hydrolase-like 10" evidence="2">
    <location>
        <begin position="28"/>
        <end position="337"/>
    </location>
</feature>
<dbReference type="Gene3D" id="2.60.40.10">
    <property type="entry name" value="Immunoglobulins"/>
    <property type="match status" value="1"/>
</dbReference>
<protein>
    <submittedName>
        <fullName evidence="3">Uncharacterized lipoprotein YddW, UPF0748 family</fullName>
    </submittedName>
</protein>
<dbReference type="PANTHER" id="PTHR43405">
    <property type="entry name" value="GLYCOSYL HYDROLASE DIGH"/>
    <property type="match status" value="1"/>
</dbReference>
<evidence type="ECO:0000313" key="4">
    <source>
        <dbReference type="Proteomes" id="UP000199310"/>
    </source>
</evidence>
<keyword evidence="3" id="KW-0449">Lipoprotein</keyword>
<dbReference type="InterPro" id="IPR003790">
    <property type="entry name" value="GHL10"/>
</dbReference>
<dbReference type="InterPro" id="IPR052177">
    <property type="entry name" value="Divisome_Glycosyl_Hydrolase"/>
</dbReference>
<dbReference type="Gene3D" id="3.20.20.80">
    <property type="entry name" value="Glycosidases"/>
    <property type="match status" value="1"/>
</dbReference>
<dbReference type="InterPro" id="IPR017853">
    <property type="entry name" value="GH"/>
</dbReference>
<dbReference type="AlphaFoldDB" id="A0A1I0PAR1"/>
<organism evidence="3 4">
    <name type="scientific">Chitinophaga arvensicola</name>
    <dbReference type="NCBI Taxonomy" id="29529"/>
    <lineage>
        <taxon>Bacteria</taxon>
        <taxon>Pseudomonadati</taxon>
        <taxon>Bacteroidota</taxon>
        <taxon>Chitinophagia</taxon>
        <taxon>Chitinophagales</taxon>
        <taxon>Chitinophagaceae</taxon>
        <taxon>Chitinophaga</taxon>
    </lineage>
</organism>
<evidence type="ECO:0000313" key="3">
    <source>
        <dbReference type="EMBL" id="SEW11386.1"/>
    </source>
</evidence>
<keyword evidence="1" id="KW-0732">Signal</keyword>
<dbReference type="OrthoDB" id="9773203at2"/>
<keyword evidence="4" id="KW-1185">Reference proteome</keyword>
<evidence type="ECO:0000259" key="2">
    <source>
        <dbReference type="Pfam" id="PF02638"/>
    </source>
</evidence>
<evidence type="ECO:0000256" key="1">
    <source>
        <dbReference type="ARBA" id="ARBA00022729"/>
    </source>
</evidence>
<dbReference type="PANTHER" id="PTHR43405:SF1">
    <property type="entry name" value="GLYCOSYL HYDROLASE DIGH"/>
    <property type="match status" value="1"/>
</dbReference>
<proteinExistence type="predicted"/>
<reference evidence="4" key="1">
    <citation type="submission" date="2016-10" db="EMBL/GenBank/DDBJ databases">
        <authorList>
            <person name="Varghese N."/>
            <person name="Submissions S."/>
        </authorList>
    </citation>
    <scope>NUCLEOTIDE SEQUENCE [LARGE SCALE GENOMIC DNA]</scope>
    <source>
        <strain evidence="4">DSM 3695</strain>
    </source>
</reference>
<accession>A0A1I0PAR1</accession>
<dbReference type="Pfam" id="PF02638">
    <property type="entry name" value="GHL10"/>
    <property type="match status" value="1"/>
</dbReference>
<dbReference type="STRING" id="29529.SAMN04488122_0669"/>
<name>A0A1I0PAR1_9BACT</name>
<dbReference type="RefSeq" id="WP_089890529.1">
    <property type="nucleotide sequence ID" value="NZ_FOJG01000001.1"/>
</dbReference>
<dbReference type="InterPro" id="IPR013783">
    <property type="entry name" value="Ig-like_fold"/>
</dbReference>
<dbReference type="EMBL" id="FOJG01000001">
    <property type="protein sequence ID" value="SEW11386.1"/>
    <property type="molecule type" value="Genomic_DNA"/>
</dbReference>
<sequence length="513" mass="59887">MLKQFIAGALLWIIGMQQAWAQLPPKRELRAVWIATVENIDWPSRRGLSTEQQKQEFIAILDQQQRNGMNAVVVQVRPATDAFYPSPYEPWSEYLTGVQGQAPNPYYDPLQFMIEETHKRGMEFHAWFNPYRAVFSVSRSSVAANHITRLKPQWFVTYENKKYFDPGIPEAREFVTMVIRDVVKRYDIDAVHFDDYFYPYRVPGKEFPDNSSYRLYGNNMMRDDWRRANTDAIIKMLSVAIKAEKPWVKFGISPFGVWRNKDKDPDGSYTKGGQTNYDDLFADILKWLKNGWIDYVAPQIYWERGHRLADYEILLNWWSQHGYGRQVYIGHGVYRLGSNAAWKNPNELPAQIEEARTLNTIQGSIFYSAASFRGNPLGIEDALRTRLYKYPALRPIMSWLPKETPEAPYFIDAFERPGGLEIHWADDDTSGHTKQYVLYRFEQNEAINVSDPTKIISILPQSSDPEFKDVNYVKGRLYTYVVTALDRMQNESHISEPLRMQQQNGRTLFLFEP</sequence>
<dbReference type="Proteomes" id="UP000199310">
    <property type="component" value="Unassembled WGS sequence"/>
</dbReference>
<gene>
    <name evidence="3" type="ORF">SAMN04488122_0669</name>
</gene>
<dbReference type="SUPFAM" id="SSF51445">
    <property type="entry name" value="(Trans)glycosidases"/>
    <property type="match status" value="1"/>
</dbReference>